<comment type="caution">
    <text evidence="3">The sequence shown here is derived from an EMBL/GenBank/DDBJ whole genome shotgun (WGS) entry which is preliminary data.</text>
</comment>
<evidence type="ECO:0000256" key="1">
    <source>
        <dbReference type="SAM" id="SignalP"/>
    </source>
</evidence>
<feature type="chain" id="PRO_5001786558" description="DUF4440 domain-containing protein" evidence="1">
    <location>
        <begin position="20"/>
        <end position="157"/>
    </location>
</feature>
<dbReference type="RefSeq" id="WP_034979366.1">
    <property type="nucleotide sequence ID" value="NZ_FOFI01000007.1"/>
</dbReference>
<accession>A0A085B6X7</accession>
<evidence type="ECO:0000313" key="4">
    <source>
        <dbReference type="Proteomes" id="UP000028623"/>
    </source>
</evidence>
<dbReference type="Gene3D" id="3.10.450.50">
    <property type="match status" value="1"/>
</dbReference>
<gene>
    <name evidence="3" type="ORF">IO89_19045</name>
</gene>
<reference evidence="3 4" key="1">
    <citation type="submission" date="2014-07" db="EMBL/GenBank/DDBJ databases">
        <title>Epilithonimonas lactis LMG 22401 Genome.</title>
        <authorList>
            <person name="Pipes S.E."/>
            <person name="Stropko S.J."/>
        </authorList>
    </citation>
    <scope>NUCLEOTIDE SEQUENCE [LARGE SCALE GENOMIC DNA]</scope>
    <source>
        <strain evidence="3 4">LMG 24401</strain>
    </source>
</reference>
<dbReference type="OrthoDB" id="9810445at2"/>
<protein>
    <recommendedName>
        <fullName evidence="2">DUF4440 domain-containing protein</fullName>
    </recommendedName>
</protein>
<keyword evidence="4" id="KW-1185">Reference proteome</keyword>
<evidence type="ECO:0000259" key="2">
    <source>
        <dbReference type="Pfam" id="PF14534"/>
    </source>
</evidence>
<dbReference type="SUPFAM" id="SSF54427">
    <property type="entry name" value="NTF2-like"/>
    <property type="match status" value="1"/>
</dbReference>
<dbReference type="Proteomes" id="UP000028623">
    <property type="component" value="Unassembled WGS sequence"/>
</dbReference>
<dbReference type="AlphaFoldDB" id="A0A085B6X7"/>
<proteinExistence type="predicted"/>
<evidence type="ECO:0000313" key="3">
    <source>
        <dbReference type="EMBL" id="KFC18222.1"/>
    </source>
</evidence>
<dbReference type="eggNOG" id="COG1917">
    <property type="taxonomic scope" value="Bacteria"/>
</dbReference>
<name>A0A085B6X7_9FLAO</name>
<organism evidence="3 4">
    <name type="scientific">Epilithonimonas lactis</name>
    <dbReference type="NCBI Taxonomy" id="421072"/>
    <lineage>
        <taxon>Bacteria</taxon>
        <taxon>Pseudomonadati</taxon>
        <taxon>Bacteroidota</taxon>
        <taxon>Flavobacteriia</taxon>
        <taxon>Flavobacteriales</taxon>
        <taxon>Weeksellaceae</taxon>
        <taxon>Chryseobacterium group</taxon>
        <taxon>Epilithonimonas</taxon>
    </lineage>
</organism>
<dbReference type="EMBL" id="JPLY01000008">
    <property type="protein sequence ID" value="KFC18222.1"/>
    <property type="molecule type" value="Genomic_DNA"/>
</dbReference>
<dbReference type="STRING" id="421072.SAMN04488097_3824"/>
<dbReference type="Pfam" id="PF14534">
    <property type="entry name" value="DUF4440"/>
    <property type="match status" value="1"/>
</dbReference>
<sequence>MKALIVALIISTSFTYAFAQQAKLETVVKKETKSEQEIIQLSKDKWDWMSSKDAEKLDKLFDEKSVFVHMGGSWGKKQELDVIKSGGIWYKKADIHETSVNIIENTAIILTKMDLVAVVGGNEVTNPFIVTEVFVKKSGTWKLGSLSFTKTMTPEKK</sequence>
<feature type="signal peptide" evidence="1">
    <location>
        <begin position="1"/>
        <end position="19"/>
    </location>
</feature>
<feature type="domain" description="DUF4440" evidence="2">
    <location>
        <begin position="38"/>
        <end position="143"/>
    </location>
</feature>
<dbReference type="InterPro" id="IPR032710">
    <property type="entry name" value="NTF2-like_dom_sf"/>
</dbReference>
<dbReference type="InterPro" id="IPR027843">
    <property type="entry name" value="DUF4440"/>
</dbReference>
<keyword evidence="1" id="KW-0732">Signal</keyword>